<dbReference type="GO" id="GO:0019239">
    <property type="term" value="F:deaminase activity"/>
    <property type="evidence" value="ECO:0007669"/>
    <property type="project" value="TreeGrafter"/>
</dbReference>
<feature type="chain" id="PRO_5044155064" description="Amidohydrolase-related domain-containing protein" evidence="5">
    <location>
        <begin position="23"/>
        <end position="513"/>
    </location>
</feature>
<dbReference type="EMBL" id="JAAAPX010000134">
    <property type="protein sequence ID" value="KAF4229402.1"/>
    <property type="molecule type" value="Genomic_DNA"/>
</dbReference>
<reference evidence="7" key="2">
    <citation type="submission" date="2020-04" db="EMBL/GenBank/DDBJ databases">
        <authorList>
            <person name="Santos R.A.C."/>
            <person name="Steenwyk J.L."/>
            <person name="Rivero-Menendez O."/>
            <person name="Mead M.E."/>
            <person name="Silva L.P."/>
            <person name="Bastos R.W."/>
            <person name="Alastruey-Izquierdo A."/>
            <person name="Goldman G.H."/>
            <person name="Rokas A."/>
        </authorList>
    </citation>
    <scope>NUCLEOTIDE SEQUENCE</scope>
    <source>
        <strain evidence="7">CNM-CM6805</strain>
    </source>
</reference>
<name>A0A8H4GTS9_9EURO</name>
<dbReference type="Pfam" id="PF01979">
    <property type="entry name" value="Amidohydro_1"/>
    <property type="match status" value="1"/>
</dbReference>
<evidence type="ECO:0000256" key="2">
    <source>
        <dbReference type="ARBA" id="ARBA00022723"/>
    </source>
</evidence>
<dbReference type="Gene3D" id="2.30.40.10">
    <property type="entry name" value="Urease, subunit C, domain 1"/>
    <property type="match status" value="1"/>
</dbReference>
<accession>A0A8H4GTS9</accession>
<dbReference type="GO" id="GO:0005829">
    <property type="term" value="C:cytosol"/>
    <property type="evidence" value="ECO:0007669"/>
    <property type="project" value="TreeGrafter"/>
</dbReference>
<keyword evidence="2" id="KW-0479">Metal-binding</keyword>
<protein>
    <recommendedName>
        <fullName evidence="6">Amidohydrolase-related domain-containing protein</fullName>
    </recommendedName>
</protein>
<evidence type="ECO:0000313" key="8">
    <source>
        <dbReference type="Proteomes" id="UP000653565"/>
    </source>
</evidence>
<feature type="signal peptide" evidence="5">
    <location>
        <begin position="1"/>
        <end position="22"/>
    </location>
</feature>
<dbReference type="InterPro" id="IPR011059">
    <property type="entry name" value="Metal-dep_hydrolase_composite"/>
</dbReference>
<dbReference type="SUPFAM" id="SSF51338">
    <property type="entry name" value="Composite domain of metallo-dependent hydrolases"/>
    <property type="match status" value="2"/>
</dbReference>
<sequence>MANKVLLCVQFFLCASICLAKASTLFQDAAAVISFNNTSESLQVIYNASVLVTGDTIAAIIPVSEHVQLPVNTTVIPAEGKIITPGFVDTHRHAWQTAFKTLGSNTSLAEYFVRYGEFSPAKKIFTPEDVYIGQLTGLYESLNSGVTSILDHAHHTWSSETALAGLQATVDSGARTWWCYAFHNLSDVTLVSNYSRENQIAYFLHIAQHGPWRKSNTVSLGIAYDNFAIEDAAEIEQITSLAMSQNVSAFTMHYLGGPWSYANSPQLVDQYNFLNTSIPIVFSHASYLTVEDAELLRSTNQYISITGESERHYGHGDARSQYIMDQSSLGIDTHFTYSADIVGQARMWLQEVWLRLYAQVLDHWDIPPNNPMSVEQAFLLATRAGGLALRRPDIGVLVEGAKADIVVFDGTSPNMLGWDDPVAAVILHSNPGNVEHVLVNGEFRKRDFKLVVPGNLAQIQQRFLASAKRIKEIWKQMPSPVLEGSFPYTPGVNYSEAVTADVVRGWENGYLSS</sequence>
<evidence type="ECO:0000256" key="4">
    <source>
        <dbReference type="ARBA" id="ARBA00022833"/>
    </source>
</evidence>
<evidence type="ECO:0000259" key="6">
    <source>
        <dbReference type="Pfam" id="PF01979"/>
    </source>
</evidence>
<keyword evidence="3" id="KW-0378">Hydrolase</keyword>
<dbReference type="Gene3D" id="3.20.20.140">
    <property type="entry name" value="Metal-dependent hydrolases"/>
    <property type="match status" value="1"/>
</dbReference>
<dbReference type="InterPro" id="IPR006680">
    <property type="entry name" value="Amidohydro-rel"/>
</dbReference>
<organism evidence="7 8">
    <name type="scientific">Aspergillus fumigatiaffinis</name>
    <dbReference type="NCBI Taxonomy" id="340414"/>
    <lineage>
        <taxon>Eukaryota</taxon>
        <taxon>Fungi</taxon>
        <taxon>Dikarya</taxon>
        <taxon>Ascomycota</taxon>
        <taxon>Pezizomycotina</taxon>
        <taxon>Eurotiomycetes</taxon>
        <taxon>Eurotiomycetidae</taxon>
        <taxon>Eurotiales</taxon>
        <taxon>Aspergillaceae</taxon>
        <taxon>Aspergillus</taxon>
        <taxon>Aspergillus subgen. Fumigati</taxon>
    </lineage>
</organism>
<feature type="domain" description="Amidohydrolase-related" evidence="6">
    <location>
        <begin position="82"/>
        <end position="442"/>
    </location>
</feature>
<keyword evidence="5" id="KW-0732">Signal</keyword>
<dbReference type="AlphaFoldDB" id="A0A8H4GTS9"/>
<gene>
    <name evidence="7" type="ORF">CNMCM6805_001521</name>
</gene>
<evidence type="ECO:0000256" key="3">
    <source>
        <dbReference type="ARBA" id="ARBA00022801"/>
    </source>
</evidence>
<reference evidence="7" key="1">
    <citation type="journal article" date="2020" name="bioRxiv">
        <title>Genomic and phenotypic heterogeneity of clinical isolates of the human pathogens Aspergillus fumigatus, Aspergillus lentulus and Aspergillus fumigatiaffinis.</title>
        <authorList>
            <person name="dos Santos R.A.C."/>
            <person name="Steenwyk J.L."/>
            <person name="Rivero-Menendez O."/>
            <person name="Mead M.E."/>
            <person name="Silva L.P."/>
            <person name="Bastos R.W."/>
            <person name="Alastruey-Izquierdo A."/>
            <person name="Goldman G.H."/>
            <person name="Rokas A."/>
        </authorList>
    </citation>
    <scope>NUCLEOTIDE SEQUENCE</scope>
    <source>
        <strain evidence="7">CNM-CM6805</strain>
    </source>
</reference>
<dbReference type="PANTHER" id="PTHR11271">
    <property type="entry name" value="GUANINE DEAMINASE"/>
    <property type="match status" value="1"/>
</dbReference>
<evidence type="ECO:0000256" key="5">
    <source>
        <dbReference type="SAM" id="SignalP"/>
    </source>
</evidence>
<proteinExistence type="predicted"/>
<keyword evidence="4" id="KW-0862">Zinc</keyword>
<comment type="caution">
    <text evidence="7">The sequence shown here is derived from an EMBL/GenBank/DDBJ whole genome shotgun (WGS) entry which is preliminary data.</text>
</comment>
<dbReference type="OrthoDB" id="194468at2759"/>
<dbReference type="InterPro" id="IPR051607">
    <property type="entry name" value="Metallo-dep_hydrolases"/>
</dbReference>
<dbReference type="PANTHER" id="PTHR11271:SF37">
    <property type="entry name" value="FAMILY PROTEIN, PUTATIVE (AFU_ORTHOLOGUE AFUA_4G00460)-RELATED"/>
    <property type="match status" value="1"/>
</dbReference>
<comment type="cofactor">
    <cofactor evidence="1">
        <name>Zn(2+)</name>
        <dbReference type="ChEBI" id="CHEBI:29105"/>
    </cofactor>
</comment>
<evidence type="ECO:0000256" key="1">
    <source>
        <dbReference type="ARBA" id="ARBA00001947"/>
    </source>
</evidence>
<dbReference type="InterPro" id="IPR032466">
    <property type="entry name" value="Metal_Hydrolase"/>
</dbReference>
<dbReference type="Proteomes" id="UP000653565">
    <property type="component" value="Unassembled WGS sequence"/>
</dbReference>
<keyword evidence="8" id="KW-1185">Reference proteome</keyword>
<dbReference type="SUPFAM" id="SSF51556">
    <property type="entry name" value="Metallo-dependent hydrolases"/>
    <property type="match status" value="1"/>
</dbReference>
<dbReference type="GO" id="GO:0046872">
    <property type="term" value="F:metal ion binding"/>
    <property type="evidence" value="ECO:0007669"/>
    <property type="project" value="UniProtKB-KW"/>
</dbReference>
<evidence type="ECO:0000313" key="7">
    <source>
        <dbReference type="EMBL" id="KAF4229402.1"/>
    </source>
</evidence>